<gene>
    <name evidence="8" type="ORF">HPP92_023178</name>
</gene>
<dbReference type="AlphaFoldDB" id="A0A835PWS2"/>
<protein>
    <recommendedName>
        <fullName evidence="7">Protein kinase domain-containing protein</fullName>
    </recommendedName>
</protein>
<keyword evidence="4" id="KW-0067">ATP-binding</keyword>
<dbReference type="EMBL" id="JADCNM010000012">
    <property type="protein sequence ID" value="KAG0460050.1"/>
    <property type="molecule type" value="Genomic_DNA"/>
</dbReference>
<feature type="domain" description="Protein kinase" evidence="7">
    <location>
        <begin position="73"/>
        <end position="149"/>
    </location>
</feature>
<dbReference type="SUPFAM" id="SSF56112">
    <property type="entry name" value="Protein kinase-like (PK-like)"/>
    <property type="match status" value="1"/>
</dbReference>
<dbReference type="OrthoDB" id="1678967at2759"/>
<dbReference type="GO" id="GO:0005524">
    <property type="term" value="F:ATP binding"/>
    <property type="evidence" value="ECO:0007669"/>
    <property type="project" value="UniProtKB-KW"/>
</dbReference>
<sequence>MESRKVEDDKSTAELKMSHCPNLHVAEICSSGLIKSILKTWIYNWRKTLKIWLKDVMGSRRTKEEWEIDLSKLKIRYVVARGTYGTVYRGTYDEQDVAVKLLDWGADGHATDAETSAARSSFQKEVAVWHKLDHPNVTKVIFISSTLMI</sequence>
<evidence type="ECO:0000256" key="5">
    <source>
        <dbReference type="ARBA" id="ARBA00047899"/>
    </source>
</evidence>
<evidence type="ECO:0000313" key="8">
    <source>
        <dbReference type="EMBL" id="KAG0460050.1"/>
    </source>
</evidence>
<dbReference type="GO" id="GO:0005886">
    <property type="term" value="C:plasma membrane"/>
    <property type="evidence" value="ECO:0007669"/>
    <property type="project" value="TreeGrafter"/>
</dbReference>
<dbReference type="InterPro" id="IPR001245">
    <property type="entry name" value="Ser-Thr/Tyr_kinase_cat_dom"/>
</dbReference>
<evidence type="ECO:0000256" key="3">
    <source>
        <dbReference type="ARBA" id="ARBA00022777"/>
    </source>
</evidence>
<comment type="catalytic activity">
    <reaction evidence="6">
        <text>L-seryl-[protein] + ATP = O-phospho-L-seryl-[protein] + ADP + H(+)</text>
        <dbReference type="Rhea" id="RHEA:17989"/>
        <dbReference type="Rhea" id="RHEA-COMP:9863"/>
        <dbReference type="Rhea" id="RHEA-COMP:11604"/>
        <dbReference type="ChEBI" id="CHEBI:15378"/>
        <dbReference type="ChEBI" id="CHEBI:29999"/>
        <dbReference type="ChEBI" id="CHEBI:30616"/>
        <dbReference type="ChEBI" id="CHEBI:83421"/>
        <dbReference type="ChEBI" id="CHEBI:456216"/>
        <dbReference type="EC" id="2.7.11.1"/>
    </reaction>
</comment>
<dbReference type="GO" id="GO:0004674">
    <property type="term" value="F:protein serine/threonine kinase activity"/>
    <property type="evidence" value="ECO:0007669"/>
    <property type="project" value="UniProtKB-EC"/>
</dbReference>
<proteinExistence type="predicted"/>
<dbReference type="Pfam" id="PF07714">
    <property type="entry name" value="PK_Tyr_Ser-Thr"/>
    <property type="match status" value="1"/>
</dbReference>
<evidence type="ECO:0000256" key="2">
    <source>
        <dbReference type="ARBA" id="ARBA00022741"/>
    </source>
</evidence>
<dbReference type="InterPro" id="IPR000719">
    <property type="entry name" value="Prot_kinase_dom"/>
</dbReference>
<dbReference type="Proteomes" id="UP000639772">
    <property type="component" value="Chromosome 12"/>
</dbReference>
<evidence type="ECO:0000313" key="9">
    <source>
        <dbReference type="Proteomes" id="UP000639772"/>
    </source>
</evidence>
<dbReference type="PROSITE" id="PS50011">
    <property type="entry name" value="PROTEIN_KINASE_DOM"/>
    <property type="match status" value="1"/>
</dbReference>
<dbReference type="InterPro" id="IPR011009">
    <property type="entry name" value="Kinase-like_dom_sf"/>
</dbReference>
<comment type="caution">
    <text evidence="8">The sequence shown here is derived from an EMBL/GenBank/DDBJ whole genome shotgun (WGS) entry which is preliminary data.</text>
</comment>
<dbReference type="FunFam" id="3.30.200.20:FF:000034">
    <property type="entry name" value="Kinase suppressor of Ras 1"/>
    <property type="match status" value="1"/>
</dbReference>
<evidence type="ECO:0000256" key="6">
    <source>
        <dbReference type="ARBA" id="ARBA00048679"/>
    </source>
</evidence>
<evidence type="ECO:0000256" key="1">
    <source>
        <dbReference type="ARBA" id="ARBA00022679"/>
    </source>
</evidence>
<reference evidence="8 9" key="1">
    <citation type="journal article" date="2020" name="Nat. Food">
        <title>A phased Vanilla planifolia genome enables genetic improvement of flavour and production.</title>
        <authorList>
            <person name="Hasing T."/>
            <person name="Tang H."/>
            <person name="Brym M."/>
            <person name="Khazi F."/>
            <person name="Huang T."/>
            <person name="Chambers A.H."/>
        </authorList>
    </citation>
    <scope>NUCLEOTIDE SEQUENCE [LARGE SCALE GENOMIC DNA]</scope>
    <source>
        <tissue evidence="8">Leaf</tissue>
    </source>
</reference>
<organism evidence="8 9">
    <name type="scientific">Vanilla planifolia</name>
    <name type="common">Vanilla</name>
    <dbReference type="NCBI Taxonomy" id="51239"/>
    <lineage>
        <taxon>Eukaryota</taxon>
        <taxon>Viridiplantae</taxon>
        <taxon>Streptophyta</taxon>
        <taxon>Embryophyta</taxon>
        <taxon>Tracheophyta</taxon>
        <taxon>Spermatophyta</taxon>
        <taxon>Magnoliopsida</taxon>
        <taxon>Liliopsida</taxon>
        <taxon>Asparagales</taxon>
        <taxon>Orchidaceae</taxon>
        <taxon>Vanilloideae</taxon>
        <taxon>Vanilleae</taxon>
        <taxon>Vanilla</taxon>
    </lineage>
</organism>
<accession>A0A835PWS2</accession>
<keyword evidence="1" id="KW-0808">Transferase</keyword>
<name>A0A835PWS2_VANPL</name>
<dbReference type="Gene3D" id="3.30.200.20">
    <property type="entry name" value="Phosphorylase Kinase, domain 1"/>
    <property type="match status" value="1"/>
</dbReference>
<dbReference type="PANTHER" id="PTHR44329">
    <property type="entry name" value="SERINE/THREONINE-PROTEIN KINASE TNNI3K-RELATED"/>
    <property type="match status" value="1"/>
</dbReference>
<comment type="catalytic activity">
    <reaction evidence="5">
        <text>L-threonyl-[protein] + ATP = O-phospho-L-threonyl-[protein] + ADP + H(+)</text>
        <dbReference type="Rhea" id="RHEA:46608"/>
        <dbReference type="Rhea" id="RHEA-COMP:11060"/>
        <dbReference type="Rhea" id="RHEA-COMP:11605"/>
        <dbReference type="ChEBI" id="CHEBI:15378"/>
        <dbReference type="ChEBI" id="CHEBI:30013"/>
        <dbReference type="ChEBI" id="CHEBI:30616"/>
        <dbReference type="ChEBI" id="CHEBI:61977"/>
        <dbReference type="ChEBI" id="CHEBI:456216"/>
        <dbReference type="EC" id="2.7.11.1"/>
    </reaction>
</comment>
<keyword evidence="2" id="KW-0547">Nucleotide-binding</keyword>
<dbReference type="InterPro" id="IPR051681">
    <property type="entry name" value="Ser/Thr_Kinases-Pseudokinases"/>
</dbReference>
<dbReference type="PANTHER" id="PTHR44329:SF228">
    <property type="entry name" value="KINASE-LIKE PROTEIN"/>
    <property type="match status" value="1"/>
</dbReference>
<keyword evidence="3" id="KW-0418">Kinase</keyword>
<evidence type="ECO:0000259" key="7">
    <source>
        <dbReference type="PROSITE" id="PS50011"/>
    </source>
</evidence>
<evidence type="ECO:0000256" key="4">
    <source>
        <dbReference type="ARBA" id="ARBA00022840"/>
    </source>
</evidence>